<reference evidence="1 2" key="1">
    <citation type="submission" date="2019-01" db="EMBL/GenBank/DDBJ databases">
        <title>Sequencing of cultivated peanut Arachis hypogaea provides insights into genome evolution and oil improvement.</title>
        <authorList>
            <person name="Chen X."/>
        </authorList>
    </citation>
    <scope>NUCLEOTIDE SEQUENCE [LARGE SCALE GENOMIC DNA]</scope>
    <source>
        <strain evidence="2">cv. Fuhuasheng</strain>
        <tissue evidence="1">Leaves</tissue>
    </source>
</reference>
<dbReference type="AlphaFoldDB" id="A0A445D6X3"/>
<dbReference type="Proteomes" id="UP000289738">
    <property type="component" value="Chromosome A05"/>
</dbReference>
<evidence type="ECO:0000313" key="2">
    <source>
        <dbReference type="Proteomes" id="UP000289738"/>
    </source>
</evidence>
<accession>A0A445D6X3</accession>
<sequence>MEGIANIVVYHNGEVVQNTYEDESGCCIGGLIQFEVMPIIDETSIQRMFHIHQQTQVQHPRIELYVEFEHIAADEVQHDTMCRMTELRRSLKMNDDSDEDFEATYETGDEDEDDIEGGEAVAETLVVPAFVSQPMDVPPFICILDLDAMHAPEFFEYANIGVADPKNGEFRIGMEYGSRKSVIAALRSYTISKGVDYVVYKSEPQTFYVKCKTYKRGYDWLIRANLIQKKACWEIRRYNERYTCSMGTISQDHSKLDLATTAEAMKPLVEFDSSIKVKSIIAKVQARFNYTISYRKA</sequence>
<proteinExistence type="predicted"/>
<evidence type="ECO:0000313" key="1">
    <source>
        <dbReference type="EMBL" id="RYR58899.1"/>
    </source>
</evidence>
<name>A0A445D6X3_ARAHY</name>
<comment type="caution">
    <text evidence="1">The sequence shown here is derived from an EMBL/GenBank/DDBJ whole genome shotgun (WGS) entry which is preliminary data.</text>
</comment>
<organism evidence="1 2">
    <name type="scientific">Arachis hypogaea</name>
    <name type="common">Peanut</name>
    <dbReference type="NCBI Taxonomy" id="3818"/>
    <lineage>
        <taxon>Eukaryota</taxon>
        <taxon>Viridiplantae</taxon>
        <taxon>Streptophyta</taxon>
        <taxon>Embryophyta</taxon>
        <taxon>Tracheophyta</taxon>
        <taxon>Spermatophyta</taxon>
        <taxon>Magnoliopsida</taxon>
        <taxon>eudicotyledons</taxon>
        <taxon>Gunneridae</taxon>
        <taxon>Pentapetalae</taxon>
        <taxon>rosids</taxon>
        <taxon>fabids</taxon>
        <taxon>Fabales</taxon>
        <taxon>Fabaceae</taxon>
        <taxon>Papilionoideae</taxon>
        <taxon>50 kb inversion clade</taxon>
        <taxon>dalbergioids sensu lato</taxon>
        <taxon>Dalbergieae</taxon>
        <taxon>Pterocarpus clade</taxon>
        <taxon>Arachis</taxon>
    </lineage>
</organism>
<gene>
    <name evidence="1" type="ORF">Ahy_A05g024765</name>
</gene>
<keyword evidence="2" id="KW-1185">Reference proteome</keyword>
<protein>
    <submittedName>
        <fullName evidence="1">Uncharacterized protein</fullName>
    </submittedName>
</protein>
<dbReference type="EMBL" id="SDMP01000005">
    <property type="protein sequence ID" value="RYR58899.1"/>
    <property type="molecule type" value="Genomic_DNA"/>
</dbReference>